<comment type="caution">
    <text evidence="5">The sequence shown here is derived from an EMBL/GenBank/DDBJ whole genome shotgun (WGS) entry which is preliminary data.</text>
</comment>
<feature type="domain" description="Glycosyltransferase subfamily 4-like N-terminal" evidence="4">
    <location>
        <begin position="50"/>
        <end position="161"/>
    </location>
</feature>
<evidence type="ECO:0000313" key="6">
    <source>
        <dbReference type="Proteomes" id="UP001410795"/>
    </source>
</evidence>
<dbReference type="RefSeq" id="WP_221860314.1">
    <property type="nucleotide sequence ID" value="NZ_BAAAYV010000006.1"/>
</dbReference>
<evidence type="ECO:0000256" key="1">
    <source>
        <dbReference type="ARBA" id="ARBA00021292"/>
    </source>
</evidence>
<keyword evidence="2" id="KW-0328">Glycosyltransferase</keyword>
<evidence type="ECO:0000256" key="3">
    <source>
        <dbReference type="ARBA" id="ARBA00022679"/>
    </source>
</evidence>
<proteinExistence type="predicted"/>
<name>A0ABP7BDD1_9MICO</name>
<dbReference type="PANTHER" id="PTHR45947:SF3">
    <property type="entry name" value="SULFOQUINOVOSYL TRANSFERASE SQD2"/>
    <property type="match status" value="1"/>
</dbReference>
<dbReference type="Pfam" id="PF13579">
    <property type="entry name" value="Glyco_trans_4_4"/>
    <property type="match status" value="1"/>
</dbReference>
<dbReference type="Proteomes" id="UP001410795">
    <property type="component" value="Unassembled WGS sequence"/>
</dbReference>
<accession>A0ABP7BDD1</accession>
<dbReference type="InterPro" id="IPR050194">
    <property type="entry name" value="Glycosyltransferase_grp1"/>
</dbReference>
<organism evidence="5 6">
    <name type="scientific">Microbacterium marinilacus</name>
    <dbReference type="NCBI Taxonomy" id="415209"/>
    <lineage>
        <taxon>Bacteria</taxon>
        <taxon>Bacillati</taxon>
        <taxon>Actinomycetota</taxon>
        <taxon>Actinomycetes</taxon>
        <taxon>Micrococcales</taxon>
        <taxon>Microbacteriaceae</taxon>
        <taxon>Microbacterium</taxon>
    </lineage>
</organism>
<dbReference type="EMBL" id="BAAAYV010000006">
    <property type="protein sequence ID" value="GAA3655645.1"/>
    <property type="molecule type" value="Genomic_DNA"/>
</dbReference>
<keyword evidence="6" id="KW-1185">Reference proteome</keyword>
<dbReference type="Pfam" id="PF13692">
    <property type="entry name" value="Glyco_trans_1_4"/>
    <property type="match status" value="1"/>
</dbReference>
<dbReference type="Gene3D" id="3.40.50.2000">
    <property type="entry name" value="Glycogen Phosphorylase B"/>
    <property type="match status" value="2"/>
</dbReference>
<reference evidence="6" key="1">
    <citation type="journal article" date="2019" name="Int. J. Syst. Evol. Microbiol.">
        <title>The Global Catalogue of Microorganisms (GCM) 10K type strain sequencing project: providing services to taxonomists for standard genome sequencing and annotation.</title>
        <authorList>
            <consortium name="The Broad Institute Genomics Platform"/>
            <consortium name="The Broad Institute Genome Sequencing Center for Infectious Disease"/>
            <person name="Wu L."/>
            <person name="Ma J."/>
        </authorList>
    </citation>
    <scope>NUCLEOTIDE SEQUENCE [LARGE SCALE GENOMIC DNA]</scope>
    <source>
        <strain evidence="6">JCM 16546</strain>
    </source>
</reference>
<protein>
    <recommendedName>
        <fullName evidence="1">D-inositol 3-phosphate glycosyltransferase</fullName>
    </recommendedName>
</protein>
<evidence type="ECO:0000313" key="5">
    <source>
        <dbReference type="EMBL" id="GAA3655645.1"/>
    </source>
</evidence>
<sequence length="342" mass="37451">MSSNRPRILHVTECYAGGVSRAIETIVRLTPEAEHHLLWRGDEEPADAFPYASRHDLPEFIPNAISRVKAAVDDVKPDLVYAHSSWAGVFTRAVRLPSPVVYAPHCYKFDDVSLAAPLRVAFRLAERALAPRTARTVVLSPHEEALAHSLGREVATHYVPNIATLEPDETHPATGFETARDVIMIGRLSNQKDPAFFADVARIVRAQRPDVTFRWIGDGEDDRRALLEDAGVEITGWVNGEALAAELSRPSLYFHTAIYEGFPLSVLDAAAFEHPVAARGIPAFDELGIPQADSAEAAAVLVLDILEGNEALGRATEASRRLRATMNGDAQRRSLQELFAAV</sequence>
<dbReference type="SUPFAM" id="SSF53756">
    <property type="entry name" value="UDP-Glycosyltransferase/glycogen phosphorylase"/>
    <property type="match status" value="1"/>
</dbReference>
<gene>
    <name evidence="5" type="ORF">GCM10022202_14750</name>
</gene>
<evidence type="ECO:0000256" key="2">
    <source>
        <dbReference type="ARBA" id="ARBA00022676"/>
    </source>
</evidence>
<dbReference type="InterPro" id="IPR028098">
    <property type="entry name" value="Glyco_trans_4-like_N"/>
</dbReference>
<keyword evidence="3" id="KW-0808">Transferase</keyword>
<dbReference type="PANTHER" id="PTHR45947">
    <property type="entry name" value="SULFOQUINOVOSYL TRANSFERASE SQD2"/>
    <property type="match status" value="1"/>
</dbReference>
<evidence type="ECO:0000259" key="4">
    <source>
        <dbReference type="Pfam" id="PF13579"/>
    </source>
</evidence>